<sequence>MILSTRKSKLEKNHLDIIDEEIDSIEQISDGDILHGYIDVLTNRQITVLLGSGRKILGQIDKVVNRTLNGHLREYLDVGMIVEAIVLNMDKENNKCQMKLTDQFIEQLVSNRSKRSRSSRASSLNGSIAGDIDDNEEINVKRLKTSEELVNPSALGNDLKFDWTDDLSTLRPSIDDDDEQMNESITSSKKSKLKLNGSTSNNNNQRTQEQYEELV</sequence>
<dbReference type="SUPFAM" id="SSF50249">
    <property type="entry name" value="Nucleic acid-binding proteins"/>
    <property type="match status" value="1"/>
</dbReference>
<dbReference type="EMBL" id="CAJOBB010018506">
    <property type="protein sequence ID" value="CAF4349777.1"/>
    <property type="molecule type" value="Genomic_DNA"/>
</dbReference>
<dbReference type="Gene3D" id="2.40.50.140">
    <property type="entry name" value="Nucleic acid-binding proteins"/>
    <property type="match status" value="1"/>
</dbReference>
<feature type="domain" description="S1 motif" evidence="2">
    <location>
        <begin position="31"/>
        <end position="103"/>
    </location>
</feature>
<comment type="caution">
    <text evidence="3">The sequence shown here is derived from an EMBL/GenBank/DDBJ whole genome shotgun (WGS) entry which is preliminary data.</text>
</comment>
<evidence type="ECO:0000313" key="3">
    <source>
        <dbReference type="EMBL" id="CAF4349777.1"/>
    </source>
</evidence>
<evidence type="ECO:0000256" key="1">
    <source>
        <dbReference type="SAM" id="MobiDB-lite"/>
    </source>
</evidence>
<feature type="compositionally biased region" description="Low complexity" evidence="1">
    <location>
        <begin position="194"/>
        <end position="204"/>
    </location>
</feature>
<reference evidence="3" key="1">
    <citation type="submission" date="2021-02" db="EMBL/GenBank/DDBJ databases">
        <authorList>
            <person name="Nowell W R."/>
        </authorList>
    </citation>
    <scope>NUCLEOTIDE SEQUENCE</scope>
</reference>
<feature type="region of interest" description="Disordered" evidence="1">
    <location>
        <begin position="170"/>
        <end position="215"/>
    </location>
</feature>
<protein>
    <recommendedName>
        <fullName evidence="2">S1 motif domain-containing protein</fullName>
    </recommendedName>
</protein>
<dbReference type="Proteomes" id="UP000663868">
    <property type="component" value="Unassembled WGS sequence"/>
</dbReference>
<dbReference type="GO" id="GO:0003676">
    <property type="term" value="F:nucleic acid binding"/>
    <property type="evidence" value="ECO:0007669"/>
    <property type="project" value="InterPro"/>
</dbReference>
<accession>A0A820KZU2</accession>
<feature type="non-terminal residue" evidence="3">
    <location>
        <position position="215"/>
    </location>
</feature>
<evidence type="ECO:0000259" key="2">
    <source>
        <dbReference type="PROSITE" id="PS50126"/>
    </source>
</evidence>
<evidence type="ECO:0000313" key="4">
    <source>
        <dbReference type="Proteomes" id="UP000663868"/>
    </source>
</evidence>
<proteinExistence type="predicted"/>
<dbReference type="PROSITE" id="PS50126">
    <property type="entry name" value="S1"/>
    <property type="match status" value="1"/>
</dbReference>
<organism evidence="3 4">
    <name type="scientific">Adineta steineri</name>
    <dbReference type="NCBI Taxonomy" id="433720"/>
    <lineage>
        <taxon>Eukaryota</taxon>
        <taxon>Metazoa</taxon>
        <taxon>Spiralia</taxon>
        <taxon>Gnathifera</taxon>
        <taxon>Rotifera</taxon>
        <taxon>Eurotatoria</taxon>
        <taxon>Bdelloidea</taxon>
        <taxon>Adinetida</taxon>
        <taxon>Adinetidae</taxon>
        <taxon>Adineta</taxon>
    </lineage>
</organism>
<name>A0A820KZU2_9BILA</name>
<dbReference type="InterPro" id="IPR003029">
    <property type="entry name" value="S1_domain"/>
</dbReference>
<gene>
    <name evidence="3" type="ORF">KXQ929_LOCUS48199</name>
</gene>
<dbReference type="AlphaFoldDB" id="A0A820KZU2"/>
<dbReference type="InterPro" id="IPR012340">
    <property type="entry name" value="NA-bd_OB-fold"/>
</dbReference>